<feature type="domain" description="R13L1/DRL21-like LRR repeat region" evidence="10">
    <location>
        <begin position="696"/>
        <end position="824"/>
    </location>
</feature>
<dbReference type="OrthoDB" id="754054at2759"/>
<dbReference type="AlphaFoldDB" id="A0A833R1M9"/>
<dbReference type="GO" id="GO:0005524">
    <property type="term" value="F:ATP binding"/>
    <property type="evidence" value="ECO:0007669"/>
    <property type="project" value="UniProtKB-KW"/>
</dbReference>
<dbReference type="GO" id="GO:0051707">
    <property type="term" value="P:response to other organism"/>
    <property type="evidence" value="ECO:0007669"/>
    <property type="project" value="UniProtKB-ARBA"/>
</dbReference>
<evidence type="ECO:0000256" key="5">
    <source>
        <dbReference type="ARBA" id="ARBA00022821"/>
    </source>
</evidence>
<feature type="domain" description="Disease resistance protein winged helix" evidence="9">
    <location>
        <begin position="449"/>
        <end position="517"/>
    </location>
</feature>
<dbReference type="GO" id="GO:0043531">
    <property type="term" value="F:ADP binding"/>
    <property type="evidence" value="ECO:0007669"/>
    <property type="project" value="InterPro"/>
</dbReference>
<dbReference type="InterPro" id="IPR002182">
    <property type="entry name" value="NB-ARC"/>
</dbReference>
<evidence type="ECO:0000256" key="6">
    <source>
        <dbReference type="ARBA" id="ARBA00022840"/>
    </source>
</evidence>
<evidence type="ECO:0000313" key="11">
    <source>
        <dbReference type="EMBL" id="KAF3328204.1"/>
    </source>
</evidence>
<dbReference type="Proteomes" id="UP000623129">
    <property type="component" value="Unassembled WGS sequence"/>
</dbReference>
<dbReference type="PRINTS" id="PR00364">
    <property type="entry name" value="DISEASERSIST"/>
</dbReference>
<proteinExistence type="inferred from homology"/>
<comment type="similarity">
    <text evidence="1">Belongs to the disease resistance NB-LRR family.</text>
</comment>
<keyword evidence="4" id="KW-0547">Nucleotide-binding</keyword>
<dbReference type="Pfam" id="PF23559">
    <property type="entry name" value="WHD_DRP"/>
    <property type="match status" value="1"/>
</dbReference>
<dbReference type="PANTHER" id="PTHR36766:SF40">
    <property type="entry name" value="DISEASE RESISTANCE PROTEIN RGA3"/>
    <property type="match status" value="1"/>
</dbReference>
<evidence type="ECO:0000256" key="4">
    <source>
        <dbReference type="ARBA" id="ARBA00022741"/>
    </source>
</evidence>
<evidence type="ECO:0000259" key="7">
    <source>
        <dbReference type="Pfam" id="PF00931"/>
    </source>
</evidence>
<dbReference type="InterPro" id="IPR027417">
    <property type="entry name" value="P-loop_NTPase"/>
</dbReference>
<sequence>MDLTVAGWFIQVIFDKLLSYNLSRWAAARGLGHDMEKLRIALLHIQSILTDAERTHSAGVLKWMPELHDVAYEAEDLLDELEYWRLQQESEAGNSGPLQVMRDVASQASDFLSSRGDTPKKPGTLENSWDRSTKTTFKVLIDRLNQVASGVSGAINIARIEFELNRQHLVVRDANTSSLVQAKIFGRDIEVREMLNFLVRSNNVSKIEVIGVIGMGGIGKTMIAQHVYNDNEVLGYFDSRMWVCVRNQFDEIGITKELLEYVSDGIPECNCRPTNFNVLQTTLEKKIKSRRFLLVLDDVRDDKKRNKLIESERWERLLLPLKSGEEGSKVIVTSQSREVAQLMDANHIIKLEPLRNDDCWSIIKDLALDGANHDNTQFDSIGRKIAKKLKGLPLAAKVVARHLKDKKDVTEWGEILRRNNIWDEIMPILALGFHHLPVHLQRCFAYCSIFPKGWLFELEQIVHLWMAQGFIQQQSKRRMEDIGREYMNYLFQRSFFDIQKKGFVTYYVMNDLMHDLAEYVSLDECFRIEEGDTQNIPYTVRHLSIQVCCISRLNEMTRYKNLRTLILFGGMPSSFDSTILEDIIKGLRSIRVLDLSPCKLEKFPDGLAKCFHIRYLNLSSTTTVFPEFLYKLYHLQVLNLLGCRFKILPYNINNLVNLRHLIAGHHVIASIEKVGRLKCLQTLPTFKVSKELGCQINQLSDMRELQGTLHIKNIENIENSDEARMAMLDQKEHITGLQLTWESVRSNVDEQRENEVLERLRPHQNLGRLDIVGWMGTKSPSWIGSSTVWLENLEVLYISGCKAWESLPPLGQLPLLKILWLQRMQTVKNVGPEVYGNSTEVFPWLQELVLDEIPELENWSWNKETLRMPNLHSIIVKDCNKLEEIPPLPSLLTELTVARKGFWLPHQHQSKMALSSSSVSSFCIYNCPLLVANFSSPTREEVRESFSSLANLNTDDMSVLKLPLIKERLCTLRNLDIQECSEVSDFSAEEEEHFKMLSSLQGLCISGCANLKSVPVGLHGLESLEKLILWNCPEIYSLPVNGLPQSLRVLEINPCHPLLKDKCRKADGDYWPKIVHVSWIEIDGERVKNI</sequence>
<evidence type="ECO:0000256" key="1">
    <source>
        <dbReference type="ARBA" id="ARBA00008894"/>
    </source>
</evidence>
<dbReference type="InterPro" id="IPR056789">
    <property type="entry name" value="LRR_R13L1-DRL21"/>
</dbReference>
<dbReference type="Gene3D" id="1.10.10.10">
    <property type="entry name" value="Winged helix-like DNA-binding domain superfamily/Winged helix DNA-binding domain"/>
    <property type="match status" value="1"/>
</dbReference>
<dbReference type="Gene3D" id="1.20.5.4130">
    <property type="match status" value="1"/>
</dbReference>
<comment type="caution">
    <text evidence="11">The sequence shown here is derived from an EMBL/GenBank/DDBJ whole genome shotgun (WGS) entry which is preliminary data.</text>
</comment>
<dbReference type="SUPFAM" id="SSF52058">
    <property type="entry name" value="L domain-like"/>
    <property type="match status" value="2"/>
</dbReference>
<evidence type="ECO:0000259" key="10">
    <source>
        <dbReference type="Pfam" id="PF25019"/>
    </source>
</evidence>
<dbReference type="InterPro" id="IPR032675">
    <property type="entry name" value="LRR_dom_sf"/>
</dbReference>
<dbReference type="EMBL" id="SWLB01000016">
    <property type="protein sequence ID" value="KAF3328204.1"/>
    <property type="molecule type" value="Genomic_DNA"/>
</dbReference>
<dbReference type="InterPro" id="IPR041118">
    <property type="entry name" value="Rx_N"/>
</dbReference>
<dbReference type="GO" id="GO:0006952">
    <property type="term" value="P:defense response"/>
    <property type="evidence" value="ECO:0007669"/>
    <property type="project" value="UniProtKB-KW"/>
</dbReference>
<feature type="domain" description="NB-ARC" evidence="7">
    <location>
        <begin position="190"/>
        <end position="368"/>
    </location>
</feature>
<keyword evidence="5" id="KW-0611">Plant defense</keyword>
<reference evidence="11" key="1">
    <citation type="submission" date="2020-01" db="EMBL/GenBank/DDBJ databases">
        <title>Genome sequence of Kobresia littledalei, the first chromosome-level genome in the family Cyperaceae.</title>
        <authorList>
            <person name="Qu G."/>
        </authorList>
    </citation>
    <scope>NUCLEOTIDE SEQUENCE</scope>
    <source>
        <strain evidence="11">C.B.Clarke</strain>
        <tissue evidence="11">Leaf</tissue>
    </source>
</reference>
<keyword evidence="3" id="KW-0677">Repeat</keyword>
<accession>A0A833R1M9</accession>
<evidence type="ECO:0000256" key="2">
    <source>
        <dbReference type="ARBA" id="ARBA00022614"/>
    </source>
</evidence>
<name>A0A833R1M9_9POAL</name>
<dbReference type="InterPro" id="IPR058922">
    <property type="entry name" value="WHD_DRP"/>
</dbReference>
<dbReference type="InterPro" id="IPR036388">
    <property type="entry name" value="WH-like_DNA-bd_sf"/>
</dbReference>
<dbReference type="InterPro" id="IPR042197">
    <property type="entry name" value="Apaf_helical"/>
</dbReference>
<keyword evidence="2" id="KW-0433">Leucine-rich repeat</keyword>
<keyword evidence="12" id="KW-1185">Reference proteome</keyword>
<evidence type="ECO:0000259" key="8">
    <source>
        <dbReference type="Pfam" id="PF18052"/>
    </source>
</evidence>
<dbReference type="Gene3D" id="3.40.50.300">
    <property type="entry name" value="P-loop containing nucleotide triphosphate hydrolases"/>
    <property type="match status" value="1"/>
</dbReference>
<dbReference type="Gene3D" id="3.80.10.10">
    <property type="entry name" value="Ribonuclease Inhibitor"/>
    <property type="match status" value="3"/>
</dbReference>
<protein>
    <submittedName>
        <fullName evidence="11">Putative disease resistance protein RGA3</fullName>
    </submittedName>
</protein>
<evidence type="ECO:0000313" key="12">
    <source>
        <dbReference type="Proteomes" id="UP000623129"/>
    </source>
</evidence>
<keyword evidence="6" id="KW-0067">ATP-binding</keyword>
<dbReference type="SUPFAM" id="SSF52540">
    <property type="entry name" value="P-loop containing nucleoside triphosphate hydrolases"/>
    <property type="match status" value="1"/>
</dbReference>
<dbReference type="Gene3D" id="1.10.8.430">
    <property type="entry name" value="Helical domain of apoptotic protease-activating factors"/>
    <property type="match status" value="1"/>
</dbReference>
<dbReference type="Pfam" id="PF25019">
    <property type="entry name" value="LRR_R13L1-DRL21"/>
    <property type="match status" value="1"/>
</dbReference>
<gene>
    <name evidence="11" type="ORF">FCM35_KLT06810</name>
</gene>
<organism evidence="11 12">
    <name type="scientific">Carex littledalei</name>
    <dbReference type="NCBI Taxonomy" id="544730"/>
    <lineage>
        <taxon>Eukaryota</taxon>
        <taxon>Viridiplantae</taxon>
        <taxon>Streptophyta</taxon>
        <taxon>Embryophyta</taxon>
        <taxon>Tracheophyta</taxon>
        <taxon>Spermatophyta</taxon>
        <taxon>Magnoliopsida</taxon>
        <taxon>Liliopsida</taxon>
        <taxon>Poales</taxon>
        <taxon>Cyperaceae</taxon>
        <taxon>Cyperoideae</taxon>
        <taxon>Cariceae</taxon>
        <taxon>Carex</taxon>
        <taxon>Carex subgen. Euthyceras</taxon>
    </lineage>
</organism>
<dbReference type="Pfam" id="PF18052">
    <property type="entry name" value="Rx_N"/>
    <property type="match status" value="1"/>
</dbReference>
<dbReference type="Pfam" id="PF00931">
    <property type="entry name" value="NB-ARC"/>
    <property type="match status" value="1"/>
</dbReference>
<feature type="domain" description="Disease resistance N-terminal" evidence="8">
    <location>
        <begin position="9"/>
        <end position="94"/>
    </location>
</feature>
<dbReference type="PANTHER" id="PTHR36766">
    <property type="entry name" value="PLANT BROAD-SPECTRUM MILDEW RESISTANCE PROTEIN RPW8"/>
    <property type="match status" value="1"/>
</dbReference>
<evidence type="ECO:0000259" key="9">
    <source>
        <dbReference type="Pfam" id="PF23559"/>
    </source>
</evidence>
<evidence type="ECO:0000256" key="3">
    <source>
        <dbReference type="ARBA" id="ARBA00022737"/>
    </source>
</evidence>